<evidence type="ECO:0000256" key="7">
    <source>
        <dbReference type="ARBA" id="ARBA00023136"/>
    </source>
</evidence>
<evidence type="ECO:0000256" key="5">
    <source>
        <dbReference type="ARBA" id="ARBA00022692"/>
    </source>
</evidence>
<sequence length="449" mass="52298">MNFSSDIFIFLFLPSCVCIFFLVAPRLRIVVVLGFSLLFYGASGMLPLLLLVASSVWAYFIAPQIQKRKWVAWFAVVPPLAALYLFKYLDFSLTLTGAEDVRSSLYFILSISMPAGISFYTFQIIGYLIDVYDGRLKPEKNLLQFCAFISFFPQLIAGPILRYDQICSQLERLDQKGKIPADFSSGAKFISYGLFAKIFFADILLTIQQKVVKAEQAIHLQDNLFSIFSYSFVIYYDFWAYSLIAIGLGQFMSINLPRNFHEPYLSTSPKEFWRRWHTTLSFWLRDYVYLRLGGNRCYIRNILIVFFAVGVWHGAGLNFMAWGIYHSLWVIVYHLTRPAWDAMWKPLQIAITFVIVSFGWPLFYLDIMGYFSLMGNLLDWNLDAPAIVNASKWGLLGMIALWTFSMRENRWLFNHEKHWFFDSPYLWAALAFIAVLFFSYGRTFIYFVF</sequence>
<dbReference type="PANTHER" id="PTHR13285:SF23">
    <property type="entry name" value="TEICHOIC ACID D-ALANYLTRANSFERASE"/>
    <property type="match status" value="1"/>
</dbReference>
<accession>A0A7T0C026</accession>
<dbReference type="InterPro" id="IPR028362">
    <property type="entry name" value="AlgI"/>
</dbReference>
<evidence type="ECO:0000256" key="1">
    <source>
        <dbReference type="ARBA" id="ARBA00004651"/>
    </source>
</evidence>
<dbReference type="KEGG" id="nva:G3M78_01045"/>
<evidence type="ECO:0000256" key="8">
    <source>
        <dbReference type="ARBA" id="ARBA00023315"/>
    </source>
</evidence>
<keyword evidence="5 10" id="KW-0812">Transmembrane</keyword>
<keyword evidence="7 9" id="KW-0472">Membrane</keyword>
<evidence type="ECO:0000256" key="3">
    <source>
        <dbReference type="ARBA" id="ARBA00022475"/>
    </source>
</evidence>
<dbReference type="PIRSF" id="PIRSF016636">
    <property type="entry name" value="AlgI_DltB"/>
    <property type="match status" value="1"/>
</dbReference>
<evidence type="ECO:0000256" key="2">
    <source>
        <dbReference type="ARBA" id="ARBA00010323"/>
    </source>
</evidence>
<dbReference type="AlphaFoldDB" id="A0A7T0C026"/>
<dbReference type="PIRSF" id="PIRSF500217">
    <property type="entry name" value="AlgI"/>
    <property type="match status" value="1"/>
</dbReference>
<feature type="transmembrane region" description="Helical" evidence="10">
    <location>
        <begin position="386"/>
        <end position="405"/>
    </location>
</feature>
<dbReference type="InterPro" id="IPR051085">
    <property type="entry name" value="MB_O-acyltransferase"/>
</dbReference>
<proteinExistence type="inferred from homology"/>
<reference evidence="12" key="1">
    <citation type="submission" date="2020-02" db="EMBL/GenBank/DDBJ databases">
        <title>Genomic and physiological characterization of two novel Nitrospinaceae genera.</title>
        <authorList>
            <person name="Mueller A.J."/>
            <person name="Jung M.-Y."/>
            <person name="Strachan C.R."/>
            <person name="Herbold C.W."/>
            <person name="Kirkegaard R.H."/>
            <person name="Daims H."/>
        </authorList>
    </citation>
    <scope>NUCLEOTIDE SEQUENCE [LARGE SCALE GENOMIC DNA]</scope>
</reference>
<dbReference type="GO" id="GO:0016746">
    <property type="term" value="F:acyltransferase activity"/>
    <property type="evidence" value="ECO:0007669"/>
    <property type="project" value="UniProtKB-KW"/>
</dbReference>
<evidence type="ECO:0000256" key="10">
    <source>
        <dbReference type="SAM" id="Phobius"/>
    </source>
</evidence>
<comment type="subcellular location">
    <subcellularLocation>
        <location evidence="1">Cell membrane</location>
        <topology evidence="1">Multi-pass membrane protein</topology>
    </subcellularLocation>
</comment>
<comment type="similarity">
    <text evidence="2 9">Belongs to the membrane-bound acyltransferase family.</text>
</comment>
<name>A0A7T0C026_9BACT</name>
<feature type="transmembrane region" description="Helical" evidence="10">
    <location>
        <begin position="7"/>
        <end position="24"/>
    </location>
</feature>
<evidence type="ECO:0000313" key="12">
    <source>
        <dbReference type="Proteomes" id="UP000594464"/>
    </source>
</evidence>
<dbReference type="InterPro" id="IPR004299">
    <property type="entry name" value="MBOAT_fam"/>
</dbReference>
<protein>
    <submittedName>
        <fullName evidence="11">MBOAT family protein</fullName>
    </submittedName>
</protein>
<keyword evidence="6 10" id="KW-1133">Transmembrane helix</keyword>
<evidence type="ECO:0000313" key="11">
    <source>
        <dbReference type="EMBL" id="QPJ64063.1"/>
    </source>
</evidence>
<keyword evidence="3 9" id="KW-1003">Cell membrane</keyword>
<feature type="transmembrane region" description="Helical" evidence="10">
    <location>
        <begin position="302"/>
        <end position="325"/>
    </location>
</feature>
<evidence type="ECO:0000256" key="9">
    <source>
        <dbReference type="PIRNR" id="PIRNR016636"/>
    </source>
</evidence>
<dbReference type="Pfam" id="PF03062">
    <property type="entry name" value="MBOAT"/>
    <property type="match status" value="1"/>
</dbReference>
<feature type="transmembrane region" description="Helical" evidence="10">
    <location>
        <begin position="345"/>
        <end position="365"/>
    </location>
</feature>
<dbReference type="GO" id="GO:0042121">
    <property type="term" value="P:alginic acid biosynthetic process"/>
    <property type="evidence" value="ECO:0007669"/>
    <property type="project" value="InterPro"/>
</dbReference>
<feature type="transmembrane region" description="Helical" evidence="10">
    <location>
        <begin position="141"/>
        <end position="161"/>
    </location>
</feature>
<feature type="transmembrane region" description="Helical" evidence="10">
    <location>
        <begin position="106"/>
        <end position="129"/>
    </location>
</feature>
<organism evidence="11 12">
    <name type="scientific">Candidatus Nitrohelix vancouverensis</name>
    <dbReference type="NCBI Taxonomy" id="2705534"/>
    <lineage>
        <taxon>Bacteria</taxon>
        <taxon>Pseudomonadati</taxon>
        <taxon>Nitrospinota/Tectimicrobiota group</taxon>
        <taxon>Nitrospinota</taxon>
        <taxon>Nitrospinia</taxon>
        <taxon>Nitrospinales</taxon>
        <taxon>Nitrospinaceae</taxon>
        <taxon>Candidatus Nitrohelix</taxon>
    </lineage>
</organism>
<dbReference type="EMBL" id="CP048620">
    <property type="protein sequence ID" value="QPJ64063.1"/>
    <property type="molecule type" value="Genomic_DNA"/>
</dbReference>
<feature type="transmembrane region" description="Helical" evidence="10">
    <location>
        <begin position="227"/>
        <end position="252"/>
    </location>
</feature>
<dbReference type="PANTHER" id="PTHR13285">
    <property type="entry name" value="ACYLTRANSFERASE"/>
    <property type="match status" value="1"/>
</dbReference>
<evidence type="ECO:0000256" key="4">
    <source>
        <dbReference type="ARBA" id="ARBA00022679"/>
    </source>
</evidence>
<dbReference type="Proteomes" id="UP000594464">
    <property type="component" value="Chromosome"/>
</dbReference>
<feature type="transmembrane region" description="Helical" evidence="10">
    <location>
        <begin position="30"/>
        <end position="58"/>
    </location>
</feature>
<feature type="transmembrane region" description="Helical" evidence="10">
    <location>
        <begin position="425"/>
        <end position="448"/>
    </location>
</feature>
<dbReference type="GO" id="GO:0005886">
    <property type="term" value="C:plasma membrane"/>
    <property type="evidence" value="ECO:0007669"/>
    <property type="project" value="UniProtKB-SubCell"/>
</dbReference>
<keyword evidence="4 9" id="KW-0808">Transferase</keyword>
<gene>
    <name evidence="11" type="ORF">G3M78_01045</name>
</gene>
<keyword evidence="8 9" id="KW-0012">Acyltransferase</keyword>
<dbReference type="InterPro" id="IPR024194">
    <property type="entry name" value="Ac/AlaTfrase_AlgI/DltB"/>
</dbReference>
<evidence type="ECO:0000256" key="6">
    <source>
        <dbReference type="ARBA" id="ARBA00022989"/>
    </source>
</evidence>
<feature type="transmembrane region" description="Helical" evidence="10">
    <location>
        <begin position="70"/>
        <end position="86"/>
    </location>
</feature>